<dbReference type="Proteomes" id="UP000477488">
    <property type="component" value="Unassembled WGS sequence"/>
</dbReference>
<dbReference type="PROSITE" id="PS51898">
    <property type="entry name" value="TYR_RECOMBINASE"/>
    <property type="match status" value="1"/>
</dbReference>
<dbReference type="RefSeq" id="WP_154513031.1">
    <property type="nucleotide sequence ID" value="NZ_VUMH01000020.1"/>
</dbReference>
<evidence type="ECO:0000259" key="2">
    <source>
        <dbReference type="PROSITE" id="PS51898"/>
    </source>
</evidence>
<dbReference type="InterPro" id="IPR050090">
    <property type="entry name" value="Tyrosine_recombinase_XerCD"/>
</dbReference>
<evidence type="ECO:0000313" key="4">
    <source>
        <dbReference type="Proteomes" id="UP000477488"/>
    </source>
</evidence>
<name>A0A6L5XPL1_9BACT</name>
<proteinExistence type="predicted"/>
<feature type="non-terminal residue" evidence="3">
    <location>
        <position position="1"/>
    </location>
</feature>
<protein>
    <submittedName>
        <fullName evidence="3">Site-specific integrase</fullName>
    </submittedName>
</protein>
<dbReference type="GO" id="GO:0015074">
    <property type="term" value="P:DNA integration"/>
    <property type="evidence" value="ECO:0007669"/>
    <property type="project" value="InterPro"/>
</dbReference>
<accession>A0A6L5XPL1</accession>
<dbReference type="PANTHER" id="PTHR30349:SF64">
    <property type="entry name" value="PROPHAGE INTEGRASE INTD-RELATED"/>
    <property type="match status" value="1"/>
</dbReference>
<organism evidence="3 4">
    <name type="scientific">Desulfovibrio porci</name>
    <dbReference type="NCBI Taxonomy" id="2605782"/>
    <lineage>
        <taxon>Bacteria</taxon>
        <taxon>Pseudomonadati</taxon>
        <taxon>Thermodesulfobacteriota</taxon>
        <taxon>Desulfovibrionia</taxon>
        <taxon>Desulfovibrionales</taxon>
        <taxon>Desulfovibrionaceae</taxon>
        <taxon>Desulfovibrio</taxon>
    </lineage>
</organism>
<dbReference type="InterPro" id="IPR011010">
    <property type="entry name" value="DNA_brk_join_enz"/>
</dbReference>
<gene>
    <name evidence="3" type="ORF">FYJ44_13565</name>
</gene>
<reference evidence="3 4" key="1">
    <citation type="submission" date="2019-09" db="EMBL/GenBank/DDBJ databases">
        <title>In-depth cultivation of the pig gut microbiome towards novel bacterial diversity and tailored functional studies.</title>
        <authorList>
            <person name="Wylensek D."/>
            <person name="Hitch T.C.A."/>
            <person name="Clavel T."/>
        </authorList>
    </citation>
    <scope>NUCLEOTIDE SEQUENCE [LARGE SCALE GENOMIC DNA]</scope>
    <source>
        <strain evidence="3 4">PG-178-WT-4</strain>
    </source>
</reference>
<keyword evidence="4" id="KW-1185">Reference proteome</keyword>
<dbReference type="InterPro" id="IPR002104">
    <property type="entry name" value="Integrase_catalytic"/>
</dbReference>
<dbReference type="GO" id="GO:0003677">
    <property type="term" value="F:DNA binding"/>
    <property type="evidence" value="ECO:0007669"/>
    <property type="project" value="InterPro"/>
</dbReference>
<dbReference type="AlphaFoldDB" id="A0A6L5XPL1"/>
<evidence type="ECO:0000256" key="1">
    <source>
        <dbReference type="ARBA" id="ARBA00023172"/>
    </source>
</evidence>
<dbReference type="CDD" id="cd00796">
    <property type="entry name" value="INT_Rci_Hp1_C"/>
    <property type="match status" value="1"/>
</dbReference>
<dbReference type="Pfam" id="PF00589">
    <property type="entry name" value="Phage_integrase"/>
    <property type="match status" value="1"/>
</dbReference>
<dbReference type="SUPFAM" id="SSF56349">
    <property type="entry name" value="DNA breaking-rejoining enzymes"/>
    <property type="match status" value="1"/>
</dbReference>
<sequence>DRVQSIWHSYGCSPCPRLGLLLSVNSSFTGLRQGEQPIGTLHLGTAFLKLALLTGIRRGALLALRWTDIDFERGIILLRAESAKNKRSSYIPLNHTAREVLAYIPRTGEYVFPGKTGKPRENFRRTAYRVRERAGLPRDFRPVHSLRHVFASLLVNKGVDLYTVKELLTHSNISMTERYSHLKNTVLKKATENVDTILDEIQNINTDSKND</sequence>
<evidence type="ECO:0000313" key="3">
    <source>
        <dbReference type="EMBL" id="MSS29026.1"/>
    </source>
</evidence>
<feature type="domain" description="Tyr recombinase" evidence="2">
    <location>
        <begin position="23"/>
        <end position="192"/>
    </location>
</feature>
<comment type="caution">
    <text evidence="3">The sequence shown here is derived from an EMBL/GenBank/DDBJ whole genome shotgun (WGS) entry which is preliminary data.</text>
</comment>
<dbReference type="Gene3D" id="1.10.443.10">
    <property type="entry name" value="Intergrase catalytic core"/>
    <property type="match status" value="1"/>
</dbReference>
<dbReference type="PANTHER" id="PTHR30349">
    <property type="entry name" value="PHAGE INTEGRASE-RELATED"/>
    <property type="match status" value="1"/>
</dbReference>
<keyword evidence="1" id="KW-0233">DNA recombination</keyword>
<dbReference type="EMBL" id="VUMH01000020">
    <property type="protein sequence ID" value="MSS29026.1"/>
    <property type="molecule type" value="Genomic_DNA"/>
</dbReference>
<dbReference type="InterPro" id="IPR013762">
    <property type="entry name" value="Integrase-like_cat_sf"/>
</dbReference>
<dbReference type="GO" id="GO:0006310">
    <property type="term" value="P:DNA recombination"/>
    <property type="evidence" value="ECO:0007669"/>
    <property type="project" value="UniProtKB-KW"/>
</dbReference>